<feature type="transmembrane region" description="Helical" evidence="6">
    <location>
        <begin position="65"/>
        <end position="84"/>
    </location>
</feature>
<feature type="transmembrane region" description="Helical" evidence="6">
    <location>
        <begin position="182"/>
        <end position="207"/>
    </location>
</feature>
<name>A0A1E7RE00_9GAMM</name>
<evidence type="ECO:0000256" key="1">
    <source>
        <dbReference type="ARBA" id="ARBA00004651"/>
    </source>
</evidence>
<dbReference type="OrthoDB" id="581870at2"/>
<evidence type="ECO:0000313" key="7">
    <source>
        <dbReference type="EMBL" id="OEY97568.1"/>
    </source>
</evidence>
<reference evidence="7 8" key="1">
    <citation type="submission" date="2016-09" db="EMBL/GenBank/DDBJ databases">
        <authorList>
            <person name="Capua I."/>
            <person name="De Benedictis P."/>
            <person name="Joannis T."/>
            <person name="Lombin L.H."/>
            <person name="Cattoli G."/>
        </authorList>
    </citation>
    <scope>NUCLEOTIDE SEQUENCE [LARGE SCALE GENOMIC DNA]</scope>
    <source>
        <strain evidence="7 8">ANC 4671</strain>
    </source>
</reference>
<evidence type="ECO:0000256" key="5">
    <source>
        <dbReference type="ARBA" id="ARBA00023136"/>
    </source>
</evidence>
<dbReference type="PANTHER" id="PTHR30086:SF19">
    <property type="entry name" value="THREONINE EFFLUX PROTEIN"/>
    <property type="match status" value="1"/>
</dbReference>
<keyword evidence="3 6" id="KW-0812">Transmembrane</keyword>
<proteinExistence type="predicted"/>
<dbReference type="InterPro" id="IPR001123">
    <property type="entry name" value="LeuE-type"/>
</dbReference>
<protein>
    <submittedName>
        <fullName evidence="7">Uncharacterized protein</fullName>
    </submittedName>
</protein>
<feature type="transmembrane region" description="Helical" evidence="6">
    <location>
        <begin position="145"/>
        <end position="170"/>
    </location>
</feature>
<evidence type="ECO:0000256" key="4">
    <source>
        <dbReference type="ARBA" id="ARBA00022989"/>
    </source>
</evidence>
<accession>A0A1E7RE00</accession>
<evidence type="ECO:0000256" key="3">
    <source>
        <dbReference type="ARBA" id="ARBA00022692"/>
    </source>
</evidence>
<dbReference type="GO" id="GO:0015171">
    <property type="term" value="F:amino acid transmembrane transporter activity"/>
    <property type="evidence" value="ECO:0007669"/>
    <property type="project" value="TreeGrafter"/>
</dbReference>
<keyword evidence="2" id="KW-1003">Cell membrane</keyword>
<dbReference type="GO" id="GO:0005886">
    <property type="term" value="C:plasma membrane"/>
    <property type="evidence" value="ECO:0007669"/>
    <property type="project" value="UniProtKB-SubCell"/>
</dbReference>
<dbReference type="STRING" id="1262585.BJI46_09450"/>
<organism evidence="7 8">
    <name type="scientific">Acinetobacter qingfengensis</name>
    <dbReference type="NCBI Taxonomy" id="1262585"/>
    <lineage>
        <taxon>Bacteria</taxon>
        <taxon>Pseudomonadati</taxon>
        <taxon>Pseudomonadota</taxon>
        <taxon>Gammaproteobacteria</taxon>
        <taxon>Moraxellales</taxon>
        <taxon>Moraxellaceae</taxon>
        <taxon>Acinetobacter</taxon>
    </lineage>
</organism>
<feature type="transmembrane region" description="Helical" evidence="6">
    <location>
        <begin position="35"/>
        <end position="59"/>
    </location>
</feature>
<dbReference type="RefSeq" id="WP_070069032.1">
    <property type="nucleotide sequence ID" value="NZ_MKKK01000007.1"/>
</dbReference>
<dbReference type="Pfam" id="PF01810">
    <property type="entry name" value="LysE"/>
    <property type="match status" value="1"/>
</dbReference>
<feature type="transmembrane region" description="Helical" evidence="6">
    <location>
        <begin position="6"/>
        <end position="26"/>
    </location>
</feature>
<dbReference type="AlphaFoldDB" id="A0A1E7RE00"/>
<keyword evidence="4 6" id="KW-1133">Transmembrane helix</keyword>
<evidence type="ECO:0000313" key="8">
    <source>
        <dbReference type="Proteomes" id="UP000185895"/>
    </source>
</evidence>
<dbReference type="Proteomes" id="UP000185895">
    <property type="component" value="Unassembled WGS sequence"/>
</dbReference>
<dbReference type="EMBL" id="MKKK01000007">
    <property type="protein sequence ID" value="OEY97568.1"/>
    <property type="molecule type" value="Genomic_DNA"/>
</dbReference>
<keyword evidence="5 6" id="KW-0472">Membrane</keyword>
<sequence length="208" mass="23873">MLTFILIATAHFLALLSPGPDFFLILKVATTQKQYLAFILCIGIATGHLCYLVLVFFGLSLLEQYVWILDCIQIMGVTYLLYLAAQMLRTLKNTNTLSINQQKNLTESASIVQVFFEGLAISLLNPKNALFYASLISLLGQQITLYIKLFYIIWMTGIVFLWDFFLAYLFTQRYFQHIFQHWLKPIQIITAIVFIGFAIIITANLVMF</sequence>
<comment type="caution">
    <text evidence="7">The sequence shown here is derived from an EMBL/GenBank/DDBJ whole genome shotgun (WGS) entry which is preliminary data.</text>
</comment>
<dbReference type="PANTHER" id="PTHR30086">
    <property type="entry name" value="ARGININE EXPORTER PROTEIN ARGO"/>
    <property type="match status" value="1"/>
</dbReference>
<comment type="subcellular location">
    <subcellularLocation>
        <location evidence="1">Cell membrane</location>
        <topology evidence="1">Multi-pass membrane protein</topology>
    </subcellularLocation>
</comment>
<evidence type="ECO:0000256" key="6">
    <source>
        <dbReference type="SAM" id="Phobius"/>
    </source>
</evidence>
<gene>
    <name evidence="7" type="ORF">BJI46_09450</name>
</gene>
<evidence type="ECO:0000256" key="2">
    <source>
        <dbReference type="ARBA" id="ARBA00022475"/>
    </source>
</evidence>
<keyword evidence="8" id="KW-1185">Reference proteome</keyword>